<sequence length="29" mass="3412">MNSLDMDISSFSAEVRSVYFYLSCFWLTV</sequence>
<dbReference type="EMBL" id="GBRH01183904">
    <property type="protein sequence ID" value="JAE13992.1"/>
    <property type="molecule type" value="Transcribed_RNA"/>
</dbReference>
<protein>
    <submittedName>
        <fullName evidence="1">Uncharacterized protein</fullName>
    </submittedName>
</protein>
<dbReference type="AlphaFoldDB" id="A0A0A9FNX3"/>
<reference evidence="1" key="2">
    <citation type="journal article" date="2015" name="Data Brief">
        <title>Shoot transcriptome of the giant reed, Arundo donax.</title>
        <authorList>
            <person name="Barrero R.A."/>
            <person name="Guerrero F.D."/>
            <person name="Moolhuijzen P."/>
            <person name="Goolsby J.A."/>
            <person name="Tidwell J."/>
            <person name="Bellgard S.E."/>
            <person name="Bellgard M.I."/>
        </authorList>
    </citation>
    <scope>NUCLEOTIDE SEQUENCE</scope>
    <source>
        <tissue evidence="1">Shoot tissue taken approximately 20 cm above the soil surface</tissue>
    </source>
</reference>
<evidence type="ECO:0000313" key="1">
    <source>
        <dbReference type="EMBL" id="JAE13992.1"/>
    </source>
</evidence>
<organism evidence="1">
    <name type="scientific">Arundo donax</name>
    <name type="common">Giant reed</name>
    <name type="synonym">Donax arundinaceus</name>
    <dbReference type="NCBI Taxonomy" id="35708"/>
    <lineage>
        <taxon>Eukaryota</taxon>
        <taxon>Viridiplantae</taxon>
        <taxon>Streptophyta</taxon>
        <taxon>Embryophyta</taxon>
        <taxon>Tracheophyta</taxon>
        <taxon>Spermatophyta</taxon>
        <taxon>Magnoliopsida</taxon>
        <taxon>Liliopsida</taxon>
        <taxon>Poales</taxon>
        <taxon>Poaceae</taxon>
        <taxon>PACMAD clade</taxon>
        <taxon>Arundinoideae</taxon>
        <taxon>Arundineae</taxon>
        <taxon>Arundo</taxon>
    </lineage>
</organism>
<proteinExistence type="predicted"/>
<name>A0A0A9FNX3_ARUDO</name>
<accession>A0A0A9FNX3</accession>
<reference evidence="1" key="1">
    <citation type="submission" date="2014-09" db="EMBL/GenBank/DDBJ databases">
        <authorList>
            <person name="Magalhaes I.L.F."/>
            <person name="Oliveira U."/>
            <person name="Santos F.R."/>
            <person name="Vidigal T.H.D.A."/>
            <person name="Brescovit A.D."/>
            <person name="Santos A.J."/>
        </authorList>
    </citation>
    <scope>NUCLEOTIDE SEQUENCE</scope>
    <source>
        <tissue evidence="1">Shoot tissue taken approximately 20 cm above the soil surface</tissue>
    </source>
</reference>